<name>A0A8J2HCP2_COTCN</name>
<evidence type="ECO:0000313" key="6">
    <source>
        <dbReference type="EMBL" id="CAG5093783.1"/>
    </source>
</evidence>
<dbReference type="InterPro" id="IPR015943">
    <property type="entry name" value="WD40/YVTN_repeat-like_dom_sf"/>
</dbReference>
<proteinExistence type="predicted"/>
<dbReference type="OrthoDB" id="25131at2759"/>
<accession>A0A8J2HCP2</accession>
<comment type="caution">
    <text evidence="6">The sequence shown here is derived from an EMBL/GenBank/DDBJ whole genome shotgun (WGS) entry which is preliminary data.</text>
</comment>
<evidence type="ECO:0000256" key="3">
    <source>
        <dbReference type="ARBA" id="ARBA00022737"/>
    </source>
</evidence>
<dbReference type="Proteomes" id="UP000786811">
    <property type="component" value="Unassembled WGS sequence"/>
</dbReference>
<dbReference type="PROSITE" id="PS50082">
    <property type="entry name" value="WD_REPEATS_2"/>
    <property type="match status" value="1"/>
</dbReference>
<dbReference type="PANTHER" id="PTHR22889:SF0">
    <property type="entry name" value="WD REPEAT-CONTAINING PROTEIN 89"/>
    <property type="match status" value="1"/>
</dbReference>
<evidence type="ECO:0000313" key="7">
    <source>
        <dbReference type="Proteomes" id="UP000786811"/>
    </source>
</evidence>
<keyword evidence="2 4" id="KW-0853">WD repeat</keyword>
<reference evidence="6" key="1">
    <citation type="submission" date="2021-04" db="EMBL/GenBank/DDBJ databases">
        <authorList>
            <person name="Chebbi M.A.C M."/>
        </authorList>
    </citation>
    <scope>NUCLEOTIDE SEQUENCE</scope>
</reference>
<organism evidence="6 7">
    <name type="scientific">Cotesia congregata</name>
    <name type="common">Parasitoid wasp</name>
    <name type="synonym">Apanteles congregatus</name>
    <dbReference type="NCBI Taxonomy" id="51543"/>
    <lineage>
        <taxon>Eukaryota</taxon>
        <taxon>Metazoa</taxon>
        <taxon>Ecdysozoa</taxon>
        <taxon>Arthropoda</taxon>
        <taxon>Hexapoda</taxon>
        <taxon>Insecta</taxon>
        <taxon>Pterygota</taxon>
        <taxon>Neoptera</taxon>
        <taxon>Endopterygota</taxon>
        <taxon>Hymenoptera</taxon>
        <taxon>Apocrita</taxon>
        <taxon>Ichneumonoidea</taxon>
        <taxon>Braconidae</taxon>
        <taxon>Microgastrinae</taxon>
        <taxon>Cotesia</taxon>
    </lineage>
</organism>
<dbReference type="InterPro" id="IPR039328">
    <property type="entry name" value="WDR89"/>
</dbReference>
<feature type="region of interest" description="Disordered" evidence="5">
    <location>
        <begin position="1"/>
        <end position="22"/>
    </location>
</feature>
<protein>
    <recommendedName>
        <fullName evidence="1">WD repeat-containing protein 89</fullName>
    </recommendedName>
</protein>
<dbReference type="InterPro" id="IPR001680">
    <property type="entry name" value="WD40_rpt"/>
</dbReference>
<keyword evidence="7" id="KW-1185">Reference proteome</keyword>
<dbReference type="PANTHER" id="PTHR22889">
    <property type="entry name" value="WD REPEAT-CONTAINING PROTEIN 89"/>
    <property type="match status" value="1"/>
</dbReference>
<dbReference type="SUPFAM" id="SSF50978">
    <property type="entry name" value="WD40 repeat-like"/>
    <property type="match status" value="1"/>
</dbReference>
<evidence type="ECO:0000256" key="4">
    <source>
        <dbReference type="PROSITE-ProRule" id="PRU00221"/>
    </source>
</evidence>
<dbReference type="SMART" id="SM00320">
    <property type="entry name" value="WD40"/>
    <property type="match status" value="4"/>
</dbReference>
<evidence type="ECO:0000256" key="2">
    <source>
        <dbReference type="ARBA" id="ARBA00022574"/>
    </source>
</evidence>
<feature type="region of interest" description="Disordered" evidence="5">
    <location>
        <begin position="374"/>
        <end position="402"/>
    </location>
</feature>
<dbReference type="InterPro" id="IPR036322">
    <property type="entry name" value="WD40_repeat_dom_sf"/>
</dbReference>
<dbReference type="AlphaFoldDB" id="A0A8J2HCP2"/>
<evidence type="ECO:0000256" key="5">
    <source>
        <dbReference type="SAM" id="MobiDB-lite"/>
    </source>
</evidence>
<feature type="repeat" description="WD" evidence="4">
    <location>
        <begin position="190"/>
        <end position="232"/>
    </location>
</feature>
<dbReference type="Gene3D" id="2.130.10.10">
    <property type="entry name" value="YVTN repeat-like/Quinoprotein amine dehydrogenase"/>
    <property type="match status" value="1"/>
</dbReference>
<sequence>MPNMIENTEKREGENGEIQDNNISNKSINRCEMILSMEDTISTEDNYILGICGTQSEPEFRICAALSDYSCVVYNVGEQLSKILKLDHNTSPIVGVKFCNGSKNILYTATKHGSITACDLRAKGKPVAELKDNSSEGKLKPLASFDISCDDRLVAAGTEHIGGDAFILFWDIRFNNSKFDSKNNLLGGYWESHMDDVTSLAFHCEKENVLASGSTDGLINIFDLTQTTEDSALNYSLNTESSVDRVGWLEDGNIWCTTHTHSFQMWKCEDASPFIKYNRSCIANFLNEDPDSCYLVKMNKSESIDHSFLLTGSSSVKGENLSGVIVNSDGMEICYDFIGNKQIVRDSWLHSKSGCMITGGESSILNLWKQSPESLSIPRHSERKSIAKSNGKARDKHRTKPY</sequence>
<keyword evidence="3" id="KW-0677">Repeat</keyword>
<gene>
    <name evidence="6" type="ORF">HICCMSTLAB_LOCUS7109</name>
</gene>
<dbReference type="EMBL" id="CAJNRD030001120">
    <property type="protein sequence ID" value="CAG5093783.1"/>
    <property type="molecule type" value="Genomic_DNA"/>
</dbReference>
<evidence type="ECO:0000256" key="1">
    <source>
        <dbReference type="ARBA" id="ARBA00021125"/>
    </source>
</evidence>